<name>L7VTN7_THES1</name>
<accession>L7VTN7</accession>
<protein>
    <submittedName>
        <fullName evidence="1">Uncharacterized protein</fullName>
    </submittedName>
</protein>
<proteinExistence type="predicted"/>
<dbReference type="EMBL" id="CP004044">
    <property type="protein sequence ID" value="AGC69711.1"/>
    <property type="molecule type" value="Genomic_DNA"/>
</dbReference>
<sequence length="52" mass="6073">MYHKVITHKIKYDLSGSKISQTVISYYENKSLKSDKNLNTKKALRQITTRLS</sequence>
<keyword evidence="2" id="KW-1185">Reference proteome</keyword>
<gene>
    <name evidence="1" type="ordered locus">Cst_c27680</name>
</gene>
<evidence type="ECO:0000313" key="1">
    <source>
        <dbReference type="EMBL" id="AGC69711.1"/>
    </source>
</evidence>
<dbReference type="AlphaFoldDB" id="L7VTN7"/>
<dbReference type="STRING" id="1121335.Cst_c27680"/>
<evidence type="ECO:0000313" key="2">
    <source>
        <dbReference type="Proteomes" id="UP000011220"/>
    </source>
</evidence>
<reference evidence="1 2" key="1">
    <citation type="journal article" date="2013" name="Genome Announc.">
        <title>Complete genome sequence of Clostridium stercorarium subsp. stercorarium strain DSM 8532, a thermophilic degrader of plant cell wall fibers.</title>
        <authorList>
            <person name="Poehlein A."/>
            <person name="Zverlov V.V."/>
            <person name="Daniel R."/>
            <person name="Schwarz W.H."/>
            <person name="Liebl W."/>
        </authorList>
    </citation>
    <scope>NUCLEOTIDE SEQUENCE [LARGE SCALE GENOMIC DNA]</scope>
    <source>
        <strain evidence="2">ATCC 35414 / DSM 8532 / NCIMB 11754</strain>
    </source>
</reference>
<dbReference type="Proteomes" id="UP000011220">
    <property type="component" value="Chromosome"/>
</dbReference>
<dbReference type="PATRIC" id="fig|1121335.3.peg.2773"/>
<dbReference type="KEGG" id="css:Cst_c27680"/>
<organism evidence="1 2">
    <name type="scientific">Thermoclostridium stercorarium (strain ATCC 35414 / DSM 8532 / NCIMB 11754)</name>
    <name type="common">Clostridium stercorarium</name>
    <dbReference type="NCBI Taxonomy" id="1121335"/>
    <lineage>
        <taxon>Bacteria</taxon>
        <taxon>Bacillati</taxon>
        <taxon>Bacillota</taxon>
        <taxon>Clostridia</taxon>
        <taxon>Eubacteriales</taxon>
        <taxon>Oscillospiraceae</taxon>
        <taxon>Thermoclostridium</taxon>
    </lineage>
</organism>